<dbReference type="InterPro" id="IPR046342">
    <property type="entry name" value="CBS_dom_sf"/>
</dbReference>
<accession>A0A6C7EAS2</accession>
<dbReference type="KEGG" id="aym:YM304_08120"/>
<dbReference type="InterPro" id="IPR000644">
    <property type="entry name" value="CBS_dom"/>
</dbReference>
<dbReference type="InterPro" id="IPR051257">
    <property type="entry name" value="Diverse_CBS-Domain"/>
</dbReference>
<keyword evidence="5" id="KW-1185">Reference proteome</keyword>
<name>A0A6C7EAS2_ILUCY</name>
<dbReference type="EMBL" id="AP012057">
    <property type="protein sequence ID" value="BAN01126.1"/>
    <property type="molecule type" value="Genomic_DNA"/>
</dbReference>
<feature type="domain" description="CBS" evidence="3">
    <location>
        <begin position="76"/>
        <end position="132"/>
    </location>
</feature>
<proteinExistence type="predicted"/>
<evidence type="ECO:0000256" key="1">
    <source>
        <dbReference type="ARBA" id="ARBA00023122"/>
    </source>
</evidence>
<dbReference type="PANTHER" id="PTHR43080">
    <property type="entry name" value="CBS DOMAIN-CONTAINING PROTEIN CBSX3, MITOCHONDRIAL"/>
    <property type="match status" value="1"/>
</dbReference>
<feature type="domain" description="CBS" evidence="3">
    <location>
        <begin position="8"/>
        <end position="67"/>
    </location>
</feature>
<gene>
    <name evidence="4" type="ORF">YM304_08120</name>
</gene>
<dbReference type="Gene3D" id="3.10.580.10">
    <property type="entry name" value="CBS-domain"/>
    <property type="match status" value="1"/>
</dbReference>
<dbReference type="Proteomes" id="UP000011863">
    <property type="component" value="Chromosome"/>
</dbReference>
<dbReference type="SMART" id="SM00116">
    <property type="entry name" value="CBS"/>
    <property type="match status" value="2"/>
</dbReference>
<organism evidence="4 5">
    <name type="scientific">Ilumatobacter coccineus (strain NBRC 103263 / KCTC 29153 / YM16-304)</name>
    <dbReference type="NCBI Taxonomy" id="1313172"/>
    <lineage>
        <taxon>Bacteria</taxon>
        <taxon>Bacillati</taxon>
        <taxon>Actinomycetota</taxon>
        <taxon>Acidimicrobiia</taxon>
        <taxon>Acidimicrobiales</taxon>
        <taxon>Ilumatobacteraceae</taxon>
        <taxon>Ilumatobacter</taxon>
    </lineage>
</organism>
<evidence type="ECO:0000313" key="4">
    <source>
        <dbReference type="EMBL" id="BAN01126.1"/>
    </source>
</evidence>
<evidence type="ECO:0000313" key="5">
    <source>
        <dbReference type="Proteomes" id="UP000011863"/>
    </source>
</evidence>
<evidence type="ECO:0000259" key="3">
    <source>
        <dbReference type="PROSITE" id="PS51371"/>
    </source>
</evidence>
<keyword evidence="1 2" id="KW-0129">CBS domain</keyword>
<dbReference type="RefSeq" id="WP_015440374.1">
    <property type="nucleotide sequence ID" value="NC_020520.1"/>
</dbReference>
<dbReference type="AlphaFoldDB" id="A0A6C7EAS2"/>
<evidence type="ECO:0000256" key="2">
    <source>
        <dbReference type="PROSITE-ProRule" id="PRU00703"/>
    </source>
</evidence>
<sequence length="146" mass="15674">MNVQSILSVKGTEVATITPETSLADAVAMLRDRGFGALVVSVDGASIDGIVSERDIVRAMAAHGASTLGHDVASCMSGNVLTCTVSDTIDHLMSMMTERRIRHLPVRDDNGNIAGMISIGDVVKFRLGELERENHQLHDYIQGNVQ</sequence>
<dbReference type="SUPFAM" id="SSF54631">
    <property type="entry name" value="CBS-domain pair"/>
    <property type="match status" value="1"/>
</dbReference>
<dbReference type="Pfam" id="PF00571">
    <property type="entry name" value="CBS"/>
    <property type="match status" value="2"/>
</dbReference>
<reference evidence="4 5" key="1">
    <citation type="journal article" date="2013" name="Int. J. Syst. Evol. Microbiol.">
        <title>Ilumatobacter nonamiense sp. nov. and Ilumatobacter coccineum sp. nov., isolated from seashore sand.</title>
        <authorList>
            <person name="Matsumoto A."/>
            <person name="Kasai H."/>
            <person name="Matsuo Y."/>
            <person name="Shizuri Y."/>
            <person name="Ichikawa N."/>
            <person name="Fujita N."/>
            <person name="Omura S."/>
            <person name="Takahashi Y."/>
        </authorList>
    </citation>
    <scope>NUCLEOTIDE SEQUENCE [LARGE SCALE GENOMIC DNA]</scope>
    <source>
        <strain evidence="5">NBRC 103263 / KCTC 29153 / YM16-304</strain>
    </source>
</reference>
<dbReference type="PANTHER" id="PTHR43080:SF2">
    <property type="entry name" value="CBS DOMAIN-CONTAINING PROTEIN"/>
    <property type="match status" value="1"/>
</dbReference>
<protein>
    <recommendedName>
        <fullName evidence="3">CBS domain-containing protein</fullName>
    </recommendedName>
</protein>
<dbReference type="PROSITE" id="PS51371">
    <property type="entry name" value="CBS"/>
    <property type="match status" value="2"/>
</dbReference>
<dbReference type="OrthoDB" id="9807125at2"/>
<dbReference type="InterPro" id="IPR044725">
    <property type="entry name" value="CBSX3_CBS_dom"/>
</dbReference>
<dbReference type="CDD" id="cd04623">
    <property type="entry name" value="CBS_pair_bac_euk"/>
    <property type="match status" value="1"/>
</dbReference>